<dbReference type="InterPro" id="IPR010260">
    <property type="entry name" value="AlpA"/>
</dbReference>
<dbReference type="InterPro" id="IPR052931">
    <property type="entry name" value="Prophage_regulatory_activator"/>
</dbReference>
<protein>
    <submittedName>
        <fullName evidence="1">DNA-binding protein, putative</fullName>
    </submittedName>
</protein>
<dbReference type="OrthoDB" id="8455288at2"/>
<dbReference type="PANTHER" id="PTHR36154">
    <property type="entry name" value="DNA-BINDING TRANSCRIPTIONAL ACTIVATOR ALPA"/>
    <property type="match status" value="1"/>
</dbReference>
<dbReference type="Pfam" id="PF05930">
    <property type="entry name" value="Phage_AlpA"/>
    <property type="match status" value="1"/>
</dbReference>
<dbReference type="eggNOG" id="COG3311">
    <property type="taxonomic scope" value="Bacteria"/>
</dbReference>
<dbReference type="AlphaFoldDB" id="D4ZI12"/>
<accession>D4ZI12</accession>
<reference evidence="2" key="1">
    <citation type="journal article" date="2010" name="Mol. Biosyst.">
        <title>Complete genome sequence and comparative analysis of Shewanella violacea, a psychrophilic and piezophilic bacterium from deep sea floor sediments.</title>
        <authorList>
            <person name="Aono E."/>
            <person name="Baba T."/>
            <person name="Ara T."/>
            <person name="Nishi T."/>
            <person name="Nakamichi T."/>
            <person name="Inamoto E."/>
            <person name="Toyonaga H."/>
            <person name="Hasegawa M."/>
            <person name="Takai Y."/>
            <person name="Okumura Y."/>
            <person name="Baba M."/>
            <person name="Tomita M."/>
            <person name="Kato C."/>
            <person name="Oshima T."/>
            <person name="Nakasone K."/>
            <person name="Mori H."/>
        </authorList>
    </citation>
    <scope>NUCLEOTIDE SEQUENCE [LARGE SCALE GENOMIC DNA]</scope>
    <source>
        <strain evidence="2">JCM 10179 / CIP 106290 / LMG 19151 / DSS12</strain>
    </source>
</reference>
<dbReference type="HOGENOM" id="CLU_140176_15_1_6"/>
<proteinExistence type="predicted"/>
<dbReference type="EMBL" id="AP011177">
    <property type="protein sequence ID" value="BAJ01311.1"/>
    <property type="molecule type" value="Genomic_DNA"/>
</dbReference>
<keyword evidence="1" id="KW-0238">DNA-binding</keyword>
<dbReference type="GO" id="GO:0003677">
    <property type="term" value="F:DNA binding"/>
    <property type="evidence" value="ECO:0007669"/>
    <property type="project" value="UniProtKB-KW"/>
</dbReference>
<dbReference type="FunFam" id="1.10.238.160:FF:000002">
    <property type="entry name" value="Predicted transcriptional regulator"/>
    <property type="match status" value="1"/>
</dbReference>
<gene>
    <name evidence="1" type="ordered locus">SVI_1340</name>
</gene>
<dbReference type="RefSeq" id="WP_013050622.1">
    <property type="nucleotide sequence ID" value="NC_014012.1"/>
</dbReference>
<evidence type="ECO:0000313" key="2">
    <source>
        <dbReference type="Proteomes" id="UP000002350"/>
    </source>
</evidence>
<dbReference type="SUPFAM" id="SSF46955">
    <property type="entry name" value="Putative DNA-binding domain"/>
    <property type="match status" value="1"/>
</dbReference>
<dbReference type="Gene3D" id="1.10.238.160">
    <property type="match status" value="1"/>
</dbReference>
<dbReference type="InterPro" id="IPR009061">
    <property type="entry name" value="DNA-bd_dom_put_sf"/>
</dbReference>
<keyword evidence="2" id="KW-1185">Reference proteome</keyword>
<sequence length="62" mass="7116">MRLIKLHEVMSSTGLARSTIYKYLEEGCFPKSVSLGARAVAWVESEVQEWILSKIEERDEQS</sequence>
<dbReference type="PANTHER" id="PTHR36154:SF1">
    <property type="entry name" value="DNA-BINDING TRANSCRIPTIONAL ACTIVATOR ALPA"/>
    <property type="match status" value="1"/>
</dbReference>
<organism evidence="1 2">
    <name type="scientific">Shewanella violacea (strain JCM 10179 / CIP 106290 / LMG 19151 / DSS12)</name>
    <dbReference type="NCBI Taxonomy" id="637905"/>
    <lineage>
        <taxon>Bacteria</taxon>
        <taxon>Pseudomonadati</taxon>
        <taxon>Pseudomonadota</taxon>
        <taxon>Gammaproteobacteria</taxon>
        <taxon>Alteromonadales</taxon>
        <taxon>Shewanellaceae</taxon>
        <taxon>Shewanella</taxon>
    </lineage>
</organism>
<dbReference type="Proteomes" id="UP000002350">
    <property type="component" value="Chromosome"/>
</dbReference>
<name>D4ZI12_SHEVD</name>
<evidence type="ECO:0000313" key="1">
    <source>
        <dbReference type="EMBL" id="BAJ01311.1"/>
    </source>
</evidence>
<dbReference type="KEGG" id="svo:SVI_1340"/>